<name>A0ACC0YR17_9ROSI</name>
<protein>
    <submittedName>
        <fullName evidence="1">Uncharacterized protein</fullName>
    </submittedName>
</protein>
<evidence type="ECO:0000313" key="2">
    <source>
        <dbReference type="Proteomes" id="UP001163603"/>
    </source>
</evidence>
<gene>
    <name evidence="1" type="ORF">Pint_27145</name>
</gene>
<keyword evidence="2" id="KW-1185">Reference proteome</keyword>
<comment type="caution">
    <text evidence="1">The sequence shown here is derived from an EMBL/GenBank/DDBJ whole genome shotgun (WGS) entry which is preliminary data.</text>
</comment>
<accession>A0ACC0YR17</accession>
<sequence>MLKKQSVRLVLQNLKRLRRKLLRAEKKPLKFILKIKIKPSKEPCKYCEEEQNASFKFNDASRDKVRDILLQALWRVAKEVDEETKERVKACDPVAVAVSVESEMFKKMGQYNGG</sequence>
<reference evidence="2" key="1">
    <citation type="journal article" date="2023" name="G3 (Bethesda)">
        <title>Genome assembly and association tests identify interacting loci associated with vigor, precocity, and sex in interspecific pistachio rootstocks.</title>
        <authorList>
            <person name="Palmer W."/>
            <person name="Jacygrad E."/>
            <person name="Sagayaradj S."/>
            <person name="Cavanaugh K."/>
            <person name="Han R."/>
            <person name="Bertier L."/>
            <person name="Beede B."/>
            <person name="Kafkas S."/>
            <person name="Golino D."/>
            <person name="Preece J."/>
            <person name="Michelmore R."/>
        </authorList>
    </citation>
    <scope>NUCLEOTIDE SEQUENCE [LARGE SCALE GENOMIC DNA]</scope>
</reference>
<organism evidence="1 2">
    <name type="scientific">Pistacia integerrima</name>
    <dbReference type="NCBI Taxonomy" id="434235"/>
    <lineage>
        <taxon>Eukaryota</taxon>
        <taxon>Viridiplantae</taxon>
        <taxon>Streptophyta</taxon>
        <taxon>Embryophyta</taxon>
        <taxon>Tracheophyta</taxon>
        <taxon>Spermatophyta</taxon>
        <taxon>Magnoliopsida</taxon>
        <taxon>eudicotyledons</taxon>
        <taxon>Gunneridae</taxon>
        <taxon>Pentapetalae</taxon>
        <taxon>rosids</taxon>
        <taxon>malvids</taxon>
        <taxon>Sapindales</taxon>
        <taxon>Anacardiaceae</taxon>
        <taxon>Pistacia</taxon>
    </lineage>
</organism>
<evidence type="ECO:0000313" key="1">
    <source>
        <dbReference type="EMBL" id="KAJ0040928.1"/>
    </source>
</evidence>
<dbReference type="EMBL" id="CM047740">
    <property type="protein sequence ID" value="KAJ0040928.1"/>
    <property type="molecule type" value="Genomic_DNA"/>
</dbReference>
<proteinExistence type="predicted"/>
<dbReference type="Proteomes" id="UP001163603">
    <property type="component" value="Chromosome 5"/>
</dbReference>